<keyword evidence="2" id="KW-0472">Membrane</keyword>
<keyword evidence="2" id="KW-0812">Transmembrane</keyword>
<dbReference type="HOGENOM" id="CLU_966482_0_0_1"/>
<feature type="transmembrane region" description="Helical" evidence="2">
    <location>
        <begin position="6"/>
        <end position="27"/>
    </location>
</feature>
<sequence>MADDQSLWDPLATIFAWVLMAAGGYYLTQQGTHLLRGLLTWRNIELEASEVPGSPAVADATAPQSAVVPISSFHDKSTQSKPTYETPRQTNAASNLAVKPSTKPLQREVSLVDVTQEDLNYTVQELRKDQQIRMEALARYTHRINVQDKVDALKLLLYDLEQFIDARFNPAKPVNVWELPWPQLTITVSYLAGDVDADEIVGKLREIERVLNAYPNHFHMKGIPLTFLKFLELLARAFDGSEWDKKSVRSGILNEALLQPLDDQRRRVLGAIGSIRSRVNFVGEEMEG</sequence>
<comment type="caution">
    <text evidence="3">The sequence shown here is derived from an EMBL/GenBank/DDBJ whole genome shotgun (WGS) entry which is preliminary data.</text>
</comment>
<evidence type="ECO:0000256" key="2">
    <source>
        <dbReference type="SAM" id="Phobius"/>
    </source>
</evidence>
<evidence type="ECO:0000313" key="4">
    <source>
        <dbReference type="Proteomes" id="UP000001861"/>
    </source>
</evidence>
<protein>
    <submittedName>
        <fullName evidence="3">Uncharacterized protein</fullName>
    </submittedName>
</protein>
<dbReference type="KEGG" id="cci:CC1G_09787"/>
<evidence type="ECO:0000313" key="3">
    <source>
        <dbReference type="EMBL" id="EAU86930.2"/>
    </source>
</evidence>
<evidence type="ECO:0000256" key="1">
    <source>
        <dbReference type="SAM" id="MobiDB-lite"/>
    </source>
</evidence>
<keyword evidence="2" id="KW-1133">Transmembrane helix</keyword>
<feature type="compositionally biased region" description="Polar residues" evidence="1">
    <location>
        <begin position="79"/>
        <end position="94"/>
    </location>
</feature>
<keyword evidence="4" id="KW-1185">Reference proteome</keyword>
<dbReference type="VEuPathDB" id="FungiDB:CC1G_09787"/>
<feature type="region of interest" description="Disordered" evidence="1">
    <location>
        <begin position="72"/>
        <end position="99"/>
    </location>
</feature>
<organism evidence="3 4">
    <name type="scientific">Coprinopsis cinerea (strain Okayama-7 / 130 / ATCC MYA-4618 / FGSC 9003)</name>
    <name type="common">Inky cap fungus</name>
    <name type="synonym">Hormographiella aspergillata</name>
    <dbReference type="NCBI Taxonomy" id="240176"/>
    <lineage>
        <taxon>Eukaryota</taxon>
        <taxon>Fungi</taxon>
        <taxon>Dikarya</taxon>
        <taxon>Basidiomycota</taxon>
        <taxon>Agaricomycotina</taxon>
        <taxon>Agaricomycetes</taxon>
        <taxon>Agaricomycetidae</taxon>
        <taxon>Agaricales</taxon>
        <taxon>Agaricineae</taxon>
        <taxon>Psathyrellaceae</taxon>
        <taxon>Coprinopsis</taxon>
    </lineage>
</organism>
<dbReference type="Proteomes" id="UP000001861">
    <property type="component" value="Unassembled WGS sequence"/>
</dbReference>
<proteinExistence type="predicted"/>
<gene>
    <name evidence="3" type="ORF">CC1G_09787</name>
</gene>
<dbReference type="EMBL" id="AACS02000012">
    <property type="protein sequence ID" value="EAU86930.2"/>
    <property type="molecule type" value="Genomic_DNA"/>
</dbReference>
<dbReference type="AlphaFoldDB" id="A8NM79"/>
<name>A8NM79_COPC7</name>
<accession>A8NM79</accession>
<dbReference type="RefSeq" id="XP_001834860.2">
    <property type="nucleotide sequence ID" value="XM_001834808.2"/>
</dbReference>
<dbReference type="InParanoid" id="A8NM79"/>
<dbReference type="GeneID" id="6011377"/>
<reference evidence="3 4" key="1">
    <citation type="journal article" date="2010" name="Proc. Natl. Acad. Sci. U.S.A.">
        <title>Insights into evolution of multicellular fungi from the assembled chromosomes of the mushroom Coprinopsis cinerea (Coprinus cinereus).</title>
        <authorList>
            <person name="Stajich J.E."/>
            <person name="Wilke S.K."/>
            <person name="Ahren D."/>
            <person name="Au C.H."/>
            <person name="Birren B.W."/>
            <person name="Borodovsky M."/>
            <person name="Burns C."/>
            <person name="Canback B."/>
            <person name="Casselton L.A."/>
            <person name="Cheng C.K."/>
            <person name="Deng J."/>
            <person name="Dietrich F.S."/>
            <person name="Fargo D.C."/>
            <person name="Farman M.L."/>
            <person name="Gathman A.C."/>
            <person name="Goldberg J."/>
            <person name="Guigo R."/>
            <person name="Hoegger P.J."/>
            <person name="Hooker J.B."/>
            <person name="Huggins A."/>
            <person name="James T.Y."/>
            <person name="Kamada T."/>
            <person name="Kilaru S."/>
            <person name="Kodira C."/>
            <person name="Kues U."/>
            <person name="Kupfer D."/>
            <person name="Kwan H.S."/>
            <person name="Lomsadze A."/>
            <person name="Li W."/>
            <person name="Lilly W.W."/>
            <person name="Ma L.J."/>
            <person name="Mackey A.J."/>
            <person name="Manning G."/>
            <person name="Martin F."/>
            <person name="Muraguchi H."/>
            <person name="Natvig D.O."/>
            <person name="Palmerini H."/>
            <person name="Ramesh M.A."/>
            <person name="Rehmeyer C.J."/>
            <person name="Roe B.A."/>
            <person name="Shenoy N."/>
            <person name="Stanke M."/>
            <person name="Ter-Hovhannisyan V."/>
            <person name="Tunlid A."/>
            <person name="Velagapudi R."/>
            <person name="Vision T.J."/>
            <person name="Zeng Q."/>
            <person name="Zolan M.E."/>
            <person name="Pukkila P.J."/>
        </authorList>
    </citation>
    <scope>NUCLEOTIDE SEQUENCE [LARGE SCALE GENOMIC DNA]</scope>
    <source>
        <strain evidence="4">Okayama-7 / 130 / ATCC MYA-4618 / FGSC 9003</strain>
    </source>
</reference>